<dbReference type="EMBL" id="JAFLEQ010000003">
    <property type="protein sequence ID" value="MBN9643585.1"/>
    <property type="molecule type" value="Genomic_DNA"/>
</dbReference>
<dbReference type="NCBIfam" id="NF040608">
    <property type="entry name" value="division_SteA"/>
    <property type="match status" value="1"/>
</dbReference>
<keyword evidence="3" id="KW-0418">Kinase</keyword>
<proteinExistence type="predicted"/>
<evidence type="ECO:0000256" key="4">
    <source>
        <dbReference type="ARBA" id="ARBA00022840"/>
    </source>
</evidence>
<dbReference type="InterPro" id="IPR047795">
    <property type="entry name" value="Put_SteA-like"/>
</dbReference>
<dbReference type="SUPFAM" id="SSF63999">
    <property type="entry name" value="Thiamin pyrophosphokinase, catalytic domain"/>
    <property type="match status" value="1"/>
</dbReference>
<dbReference type="GO" id="GO:0009229">
    <property type="term" value="P:thiamine diphosphate biosynthetic process"/>
    <property type="evidence" value="ECO:0007669"/>
    <property type="project" value="InterPro"/>
</dbReference>
<keyword evidence="5" id="KW-1133">Transmembrane helix</keyword>
<keyword evidence="4" id="KW-0067">ATP-binding</keyword>
<keyword evidence="2" id="KW-0547">Nucleotide-binding</keyword>
<dbReference type="RefSeq" id="WP_207118271.1">
    <property type="nucleotide sequence ID" value="NZ_JAFLEQ010000003.1"/>
</dbReference>
<keyword evidence="5" id="KW-0812">Transmembrane</keyword>
<keyword evidence="7" id="KW-1185">Reference proteome</keyword>
<dbReference type="AlphaFoldDB" id="A0A939DYI5"/>
<evidence type="ECO:0000256" key="2">
    <source>
        <dbReference type="ARBA" id="ARBA00022741"/>
    </source>
</evidence>
<dbReference type="GO" id="GO:0005524">
    <property type="term" value="F:ATP binding"/>
    <property type="evidence" value="ECO:0007669"/>
    <property type="project" value="UniProtKB-KW"/>
</dbReference>
<evidence type="ECO:0000256" key="1">
    <source>
        <dbReference type="ARBA" id="ARBA00022679"/>
    </source>
</evidence>
<sequence>MSLFDRHSDLPGLKGVTRECTPRGKGLKKLSAGDIAVVDAPDIGRAFAQRLIQSHPAAVVNVAAFTTGQVPNYGPQMLIDAGIMLVDNVGADVWRSLKDGRKARLTDEGDLFYGTTHIARGRVLDAAMLERAFAGARQSLTDRMEAFFGNTTQFIHSEAPLLIDGLGVPETRVPIVGRKVLVVSPGPDHAEQLKKLKPFIKEAEPVLIGCDEGADSLVAAGYTPDIIVGDPSGIDTGALKSGAVVILPADPDGVAVGLERIQDLGIGAMTFPAATRSATDLALLLADFHGAGLIVNCGAGLDLDEVFAGRPQATPSALLTRSKVGQRLVDADAMVQMYTMRTPHSFVWLFSLIGLVVLAATVVAIAGLAGDGAFVDNLGQTFATIAQMARELVGQ</sequence>
<dbReference type="Proteomes" id="UP000664332">
    <property type="component" value="Unassembled WGS sequence"/>
</dbReference>
<evidence type="ECO:0000313" key="6">
    <source>
        <dbReference type="EMBL" id="MBN9643585.1"/>
    </source>
</evidence>
<evidence type="ECO:0000256" key="3">
    <source>
        <dbReference type="ARBA" id="ARBA00022777"/>
    </source>
</evidence>
<feature type="transmembrane region" description="Helical" evidence="5">
    <location>
        <begin position="346"/>
        <end position="369"/>
    </location>
</feature>
<dbReference type="GO" id="GO:0016301">
    <property type="term" value="F:kinase activity"/>
    <property type="evidence" value="ECO:0007669"/>
    <property type="project" value="UniProtKB-KW"/>
</dbReference>
<name>A0A939DYI5_9CORY</name>
<keyword evidence="5" id="KW-0472">Membrane</keyword>
<organism evidence="6 7">
    <name type="scientific">Corynebacterium mendelii</name>
    <dbReference type="NCBI Taxonomy" id="2765362"/>
    <lineage>
        <taxon>Bacteria</taxon>
        <taxon>Bacillati</taxon>
        <taxon>Actinomycetota</taxon>
        <taxon>Actinomycetes</taxon>
        <taxon>Mycobacteriales</taxon>
        <taxon>Corynebacteriaceae</taxon>
        <taxon>Corynebacterium</taxon>
    </lineage>
</organism>
<dbReference type="Gene3D" id="3.40.50.10240">
    <property type="entry name" value="Thiamin pyrophosphokinase, catalytic domain"/>
    <property type="match status" value="1"/>
</dbReference>
<dbReference type="InterPro" id="IPR036759">
    <property type="entry name" value="TPK_catalytic_sf"/>
</dbReference>
<gene>
    <name evidence="6" type="ORF">JZY06_02930</name>
</gene>
<reference evidence="6" key="1">
    <citation type="submission" date="2021-03" db="EMBL/GenBank/DDBJ databases">
        <authorList>
            <person name="Sun Q."/>
        </authorList>
    </citation>
    <scope>NUCLEOTIDE SEQUENCE</scope>
    <source>
        <strain evidence="6">CCM 8862</strain>
    </source>
</reference>
<accession>A0A939DYI5</accession>
<keyword evidence="1" id="KW-0808">Transferase</keyword>
<dbReference type="GO" id="GO:0004788">
    <property type="term" value="F:thiamine diphosphokinase activity"/>
    <property type="evidence" value="ECO:0007669"/>
    <property type="project" value="InterPro"/>
</dbReference>
<evidence type="ECO:0000313" key="7">
    <source>
        <dbReference type="Proteomes" id="UP000664332"/>
    </source>
</evidence>
<comment type="caution">
    <text evidence="6">The sequence shown here is derived from an EMBL/GenBank/DDBJ whole genome shotgun (WGS) entry which is preliminary data.</text>
</comment>
<protein>
    <submittedName>
        <fullName evidence="6">Thiamine pyrophosphokinase</fullName>
    </submittedName>
</protein>
<evidence type="ECO:0000256" key="5">
    <source>
        <dbReference type="SAM" id="Phobius"/>
    </source>
</evidence>